<dbReference type="EMBL" id="JAOQJF010000005">
    <property type="protein sequence ID" value="MCU6799108.1"/>
    <property type="molecule type" value="Genomic_DNA"/>
</dbReference>
<evidence type="ECO:0008006" key="4">
    <source>
        <dbReference type="Google" id="ProtNLM"/>
    </source>
</evidence>
<proteinExistence type="predicted"/>
<accession>A0ABT2UWT0</accession>
<gene>
    <name evidence="2" type="ORF">OCV69_04025</name>
</gene>
<dbReference type="RefSeq" id="WP_158357821.1">
    <property type="nucleotide sequence ID" value="NZ_JAOQJF010000005.1"/>
</dbReference>
<comment type="caution">
    <text evidence="2">The sequence shown here is derived from an EMBL/GenBank/DDBJ whole genome shotgun (WGS) entry which is preliminary data.</text>
</comment>
<organism evidence="2 3">
    <name type="scientific">Alitiscatomonas aceti</name>
    <dbReference type="NCBI Taxonomy" id="2981724"/>
    <lineage>
        <taxon>Bacteria</taxon>
        <taxon>Bacillati</taxon>
        <taxon>Bacillota</taxon>
        <taxon>Clostridia</taxon>
        <taxon>Lachnospirales</taxon>
        <taxon>Lachnospiraceae</taxon>
        <taxon>Alitiscatomonas</taxon>
    </lineage>
</organism>
<keyword evidence="3" id="KW-1185">Reference proteome</keyword>
<evidence type="ECO:0000313" key="3">
    <source>
        <dbReference type="Proteomes" id="UP001652395"/>
    </source>
</evidence>
<name>A0ABT2UWT0_9FIRM</name>
<keyword evidence="1" id="KW-0812">Transmembrane</keyword>
<reference evidence="2 3" key="1">
    <citation type="journal article" date="2021" name="ISME Commun">
        <title>Automated analysis of genomic sequences facilitates high-throughput and comprehensive description of bacteria.</title>
        <authorList>
            <person name="Hitch T.C.A."/>
        </authorList>
    </citation>
    <scope>NUCLEOTIDE SEQUENCE [LARGE SCALE GENOMIC DNA]</scope>
    <source>
        <strain evidence="3">f_CCE</strain>
    </source>
</reference>
<keyword evidence="1" id="KW-0472">Membrane</keyword>
<feature type="transmembrane region" description="Helical" evidence="1">
    <location>
        <begin position="53"/>
        <end position="71"/>
    </location>
</feature>
<protein>
    <recommendedName>
        <fullName evidence="4">DUF2752 domain-containing protein</fullName>
    </recommendedName>
</protein>
<keyword evidence="1" id="KW-1133">Transmembrane helix</keyword>
<dbReference type="Proteomes" id="UP001652395">
    <property type="component" value="Unassembled WGS sequence"/>
</dbReference>
<feature type="transmembrane region" description="Helical" evidence="1">
    <location>
        <begin position="83"/>
        <end position="100"/>
    </location>
</feature>
<evidence type="ECO:0000256" key="1">
    <source>
        <dbReference type="SAM" id="Phobius"/>
    </source>
</evidence>
<sequence length="101" mass="10673">MEKRMWIRRILGILLIVGGFLFGASRGPAGVCPGDRIFSALGLPVWSQGTTGTHYPGLAGLAATMAGIAVVNTTLGEKARIRVWTIVVVILVLDMVRAVLG</sequence>
<evidence type="ECO:0000313" key="2">
    <source>
        <dbReference type="EMBL" id="MCU6799108.1"/>
    </source>
</evidence>